<evidence type="ECO:0000256" key="2">
    <source>
        <dbReference type="ARBA" id="ARBA00004529"/>
    </source>
</evidence>
<evidence type="ECO:0000256" key="9">
    <source>
        <dbReference type="ARBA" id="ARBA00022990"/>
    </source>
</evidence>
<dbReference type="AlphaFoldDB" id="A0A3S3RYF2"/>
<evidence type="ECO:0000256" key="7">
    <source>
        <dbReference type="ARBA" id="ARBA00022553"/>
    </source>
</evidence>
<dbReference type="STRING" id="1965070.A0A3S3RYF2"/>
<sequence>MAKVRSVFENNSVLYECSCGLKKPLTLVYFCRHCVKLRCKHCVSHEVDSQYCQHCLEYIPTIDAKLKKNRCASCYSCPCCTHTLSTKVSVIQVKNEANNQVVSKKTYVLICGFCKWTSKDVGIDDQFAASGGWPEVEVPEAKRIDTLFEYYKIVAQKEKIEKEKKRIVHGHRPGHAIHLLDKYGISASLSPKVTETLRAKLYSGKFMSSGYSVDKAINDAKYEPAVATDTCEPLNVDLYYKQNLNCNTESTIEQRLMQIELQPSNVSGFYPNSKMLSVKRSLRCKQCDHNLSKPEYNPSSIKFKIRLSAYYDIPEIRIYRPPNLQLNKPCALDLTVKNPAQYKMHLSFLRDAKALHDCCNVELALPQQEFVLAPNDDTLDLDVEQSEHLKHNDDSKVVNFRRGNKIGIRFAVTALSENLCKIAFCVKHDFVYNFMQGINEKGTQHSWIIHKVFIDLTPYIKKRET</sequence>
<evidence type="ECO:0000256" key="10">
    <source>
        <dbReference type="ARBA" id="ARBA00023054"/>
    </source>
</evidence>
<dbReference type="GO" id="GO:0001725">
    <property type="term" value="C:stress fiber"/>
    <property type="evidence" value="ECO:0007669"/>
    <property type="project" value="UniProtKB-SubCell"/>
</dbReference>
<dbReference type="PANTHER" id="PTHR13034">
    <property type="entry name" value="DYNACTIN P62 SUBUNIT"/>
    <property type="match status" value="1"/>
</dbReference>
<evidence type="ECO:0000313" key="15">
    <source>
        <dbReference type="EMBL" id="RWS07878.1"/>
    </source>
</evidence>
<evidence type="ECO:0000256" key="12">
    <source>
        <dbReference type="ARBA" id="ARBA00034776"/>
    </source>
</evidence>
<evidence type="ECO:0000256" key="8">
    <source>
        <dbReference type="ARBA" id="ARBA00022843"/>
    </source>
</evidence>
<dbReference type="PANTHER" id="PTHR13034:SF2">
    <property type="entry name" value="DYNACTIN SUBUNIT 4"/>
    <property type="match status" value="1"/>
</dbReference>
<evidence type="ECO:0000256" key="6">
    <source>
        <dbReference type="ARBA" id="ARBA00022499"/>
    </source>
</evidence>
<keyword evidence="10" id="KW-0175">Coiled coil</keyword>
<keyword evidence="11" id="KW-0206">Cytoskeleton</keyword>
<comment type="subcellular location">
    <subcellularLocation>
        <location evidence="3">Cytoplasm</location>
        <location evidence="3">Cell cortex</location>
    </subcellularLocation>
    <subcellularLocation>
        <location evidence="1">Cytoplasm</location>
        <location evidence="1">Cytoskeleton</location>
        <location evidence="1">Microtubule organizing center</location>
        <location evidence="1">Centrosome</location>
    </subcellularLocation>
    <subcellularLocation>
        <location evidence="2">Cytoplasm</location>
        <location evidence="2">Cytoskeleton</location>
        <location evidence="2">Stress fiber</location>
    </subcellularLocation>
    <subcellularLocation>
        <location evidence="4">Cytoplasm</location>
        <location evidence="4">Myofibril</location>
    </subcellularLocation>
</comment>
<dbReference type="GO" id="GO:0005938">
    <property type="term" value="C:cell cortex"/>
    <property type="evidence" value="ECO:0007669"/>
    <property type="project" value="UniProtKB-SubCell"/>
</dbReference>
<evidence type="ECO:0000256" key="13">
    <source>
        <dbReference type="ARBA" id="ARBA00034864"/>
    </source>
</evidence>
<dbReference type="InterPro" id="IPR008603">
    <property type="entry name" value="DCTN4"/>
</dbReference>
<keyword evidence="5" id="KW-0963">Cytoplasm</keyword>
<evidence type="ECO:0000256" key="14">
    <source>
        <dbReference type="ARBA" id="ARBA00093507"/>
    </source>
</evidence>
<keyword evidence="9" id="KW-0007">Acetylation</keyword>
<keyword evidence="7" id="KW-0597">Phosphoprotein</keyword>
<dbReference type="EMBL" id="NCKU01003253">
    <property type="protein sequence ID" value="RWS07878.1"/>
    <property type="molecule type" value="Genomic_DNA"/>
</dbReference>
<keyword evidence="16" id="KW-1185">Reference proteome</keyword>
<comment type="similarity">
    <text evidence="12">Belongs to the dynactin subunit 4 family.</text>
</comment>
<evidence type="ECO:0000256" key="5">
    <source>
        <dbReference type="ARBA" id="ARBA00022490"/>
    </source>
</evidence>
<reference evidence="15 16" key="1">
    <citation type="journal article" date="2018" name="Gigascience">
        <title>Genomes of trombidid mites reveal novel predicted allergens and laterally-transferred genes associated with secondary metabolism.</title>
        <authorList>
            <person name="Dong X."/>
            <person name="Chaisiri K."/>
            <person name="Xia D."/>
            <person name="Armstrong S.D."/>
            <person name="Fang Y."/>
            <person name="Donnelly M.J."/>
            <person name="Kadowaki T."/>
            <person name="McGarry J.W."/>
            <person name="Darby A.C."/>
            <person name="Makepeace B.L."/>
        </authorList>
    </citation>
    <scope>NUCLEOTIDE SEQUENCE [LARGE SCALE GENOMIC DNA]</scope>
    <source>
        <strain evidence="15">UoL-WK</strain>
    </source>
</reference>
<protein>
    <recommendedName>
        <fullName evidence="13">Dynactin subunit 4</fullName>
    </recommendedName>
</protein>
<comment type="subunit">
    <text evidence="14">Subunit of dynactin, a multiprotein complex part of a tripartite complex with dynein and a adapter, such as BICDL1, BICD2 or HOOK3. The dynactin complex is built around ACTR1A/ACTB filament and consists of an actin-related filament composed of a shoulder domain, a pointed end and a barbed end. Its length is defined by its flexible shoulder domain. The soulder is composed of 2 DCTN1 subunits, 4 DCTN2 and 2 DCTN3. The 4 DCNT2 (via N-terminus) bind the ACTR1A filament and act as molecular rulers to determine the length. The pointed end is important for binding dynein-dynactin cargo adapters. Consists of 4 subunits: ACTR10, DCNT4, DCTN5 and DCTN6. The barbed end is composed of a CAPZA1:CAPZB heterodimers, which binds ACTR1A/ACTB filament and dynactin and stabilizes dynactin. Interacts with ATP7B, but not ATP7A, in a copper-dependent manner. Interacts with ANK2; this interaction is required for localization at costameres. Interacts with N4BP2L1.</text>
</comment>
<dbReference type="Proteomes" id="UP000285301">
    <property type="component" value="Unassembled WGS sequence"/>
</dbReference>
<dbReference type="GO" id="GO:0005813">
    <property type="term" value="C:centrosome"/>
    <property type="evidence" value="ECO:0007669"/>
    <property type="project" value="UniProtKB-SubCell"/>
</dbReference>
<evidence type="ECO:0000256" key="1">
    <source>
        <dbReference type="ARBA" id="ARBA00004300"/>
    </source>
</evidence>
<dbReference type="OrthoDB" id="283815at2759"/>
<organism evidence="15 16">
    <name type="scientific">Dinothrombium tinctorium</name>
    <dbReference type="NCBI Taxonomy" id="1965070"/>
    <lineage>
        <taxon>Eukaryota</taxon>
        <taxon>Metazoa</taxon>
        <taxon>Ecdysozoa</taxon>
        <taxon>Arthropoda</taxon>
        <taxon>Chelicerata</taxon>
        <taxon>Arachnida</taxon>
        <taxon>Acari</taxon>
        <taxon>Acariformes</taxon>
        <taxon>Trombidiformes</taxon>
        <taxon>Prostigmata</taxon>
        <taxon>Anystina</taxon>
        <taxon>Parasitengona</taxon>
        <taxon>Trombidioidea</taxon>
        <taxon>Trombidiidae</taxon>
        <taxon>Dinothrombium</taxon>
    </lineage>
</organism>
<name>A0A3S3RYF2_9ACAR</name>
<evidence type="ECO:0000313" key="16">
    <source>
        <dbReference type="Proteomes" id="UP000285301"/>
    </source>
</evidence>
<evidence type="ECO:0000256" key="11">
    <source>
        <dbReference type="ARBA" id="ARBA00023212"/>
    </source>
</evidence>
<comment type="caution">
    <text evidence="15">The sequence shown here is derived from an EMBL/GenBank/DDBJ whole genome shotgun (WGS) entry which is preliminary data.</text>
</comment>
<gene>
    <name evidence="15" type="ORF">B4U79_13610</name>
</gene>
<accession>A0A3S3RYF2</accession>
<dbReference type="GO" id="GO:0005869">
    <property type="term" value="C:dynactin complex"/>
    <property type="evidence" value="ECO:0007669"/>
    <property type="project" value="InterPro"/>
</dbReference>
<evidence type="ECO:0000256" key="4">
    <source>
        <dbReference type="ARBA" id="ARBA00004657"/>
    </source>
</evidence>
<dbReference type="GO" id="GO:0030016">
    <property type="term" value="C:myofibril"/>
    <property type="evidence" value="ECO:0007669"/>
    <property type="project" value="UniProtKB-SubCell"/>
</dbReference>
<keyword evidence="8" id="KW-0832">Ubl conjugation</keyword>
<proteinExistence type="inferred from homology"/>
<evidence type="ECO:0000256" key="3">
    <source>
        <dbReference type="ARBA" id="ARBA00004544"/>
    </source>
</evidence>
<dbReference type="Pfam" id="PF05502">
    <property type="entry name" value="Dynactin_p62"/>
    <property type="match status" value="2"/>
</dbReference>
<keyword evidence="6" id="KW-1017">Isopeptide bond</keyword>